<dbReference type="InterPro" id="IPR036873">
    <property type="entry name" value="Rhodanese-like_dom_sf"/>
</dbReference>
<reference evidence="3 4" key="1">
    <citation type="journal article" date="2011" name="Proc. Natl. Acad. Sci. U.S.A.">
        <title>Niche of harmful alga Aureococcus anophagefferens revealed through ecogenomics.</title>
        <authorList>
            <person name="Gobler C.J."/>
            <person name="Berry D.L."/>
            <person name="Dyhrman S.T."/>
            <person name="Wilhelm S.W."/>
            <person name="Salamov A."/>
            <person name="Lobanov A.V."/>
            <person name="Zhang Y."/>
            <person name="Collier J.L."/>
            <person name="Wurch L.L."/>
            <person name="Kustka A.B."/>
            <person name="Dill B.D."/>
            <person name="Shah M."/>
            <person name="VerBerkmoes N.C."/>
            <person name="Kuo A."/>
            <person name="Terry A."/>
            <person name="Pangilinan J."/>
            <person name="Lindquist E.A."/>
            <person name="Lucas S."/>
            <person name="Paulsen I.T."/>
            <person name="Hattenrath-Lehmann T.K."/>
            <person name="Talmage S.C."/>
            <person name="Walker E.A."/>
            <person name="Koch F."/>
            <person name="Burson A.M."/>
            <person name="Marcoval M.A."/>
            <person name="Tang Y.Z."/>
            <person name="Lecleir G.R."/>
            <person name="Coyne K.J."/>
            <person name="Berg G.M."/>
            <person name="Bertrand E.M."/>
            <person name="Saito M.A."/>
            <person name="Gladyshev V.N."/>
            <person name="Grigoriev I.V."/>
        </authorList>
    </citation>
    <scope>NUCLEOTIDE SEQUENCE [LARGE SCALE GENOMIC DNA]</scope>
    <source>
        <strain evidence="4">CCMP 1984</strain>
    </source>
</reference>
<evidence type="ECO:0000259" key="2">
    <source>
        <dbReference type="Pfam" id="PF24764"/>
    </source>
</evidence>
<dbReference type="Proteomes" id="UP000002729">
    <property type="component" value="Unassembled WGS sequence"/>
</dbReference>
<protein>
    <submittedName>
        <fullName evidence="3">Uncharacterized protein</fullName>
    </submittedName>
</protein>
<feature type="domain" description="tRNA uridine(34) hydroxylase N-terminal" evidence="1">
    <location>
        <begin position="372"/>
        <end position="476"/>
    </location>
</feature>
<proteinExistence type="predicted"/>
<dbReference type="InterPro" id="IPR058913">
    <property type="entry name" value="Integrase_dom_put"/>
</dbReference>
<evidence type="ECO:0000313" key="4">
    <source>
        <dbReference type="Proteomes" id="UP000002729"/>
    </source>
</evidence>
<evidence type="ECO:0000313" key="3">
    <source>
        <dbReference type="EMBL" id="EGB02352.1"/>
    </source>
</evidence>
<dbReference type="Gene3D" id="3.30.70.100">
    <property type="match status" value="1"/>
</dbReference>
<evidence type="ECO:0000259" key="1">
    <source>
        <dbReference type="Pfam" id="PF17773"/>
    </source>
</evidence>
<dbReference type="GeneID" id="20228919"/>
<dbReference type="InParanoid" id="F0YRA7"/>
<dbReference type="PANTHER" id="PTHR43846:SF1">
    <property type="entry name" value="TRNA URIDINE(34) HYDROXYLASE"/>
    <property type="match status" value="1"/>
</dbReference>
<dbReference type="Gene3D" id="3.40.250.10">
    <property type="entry name" value="Rhodanese-like domain"/>
    <property type="match status" value="1"/>
</dbReference>
<name>F0YRA7_AURAN</name>
<dbReference type="PANTHER" id="PTHR43846">
    <property type="entry name" value="UPF0176 PROTEIN YCEA"/>
    <property type="match status" value="1"/>
</dbReference>
<accession>F0YRA7</accession>
<sequence length="550" mass="57831">MMRFYYGPRFDDVDIVPLAEGNIAIRRFQRTSSVHSTPIERSWADVNDVTHKYRVEFKSLEARGLFRGGRHLDPVDAFCLAAVYIDFIRRDVHEHFMSMGYRRKHKDTANPNVPAGARRPVDGLVNSAQHGLPVDAASIAAVDAGILRYHGVAPGSDGPAAPWETDPLVTDADRALRSRMAAIPPLALADYAVDVERKDGAAARATVVGAAPAARETDDAPSVAAWRARCDETDVVSFHDFGLRVGEAPAAAKAKRAPVAAEAPVADVAEGASPKGRAVKVVVDAGLRSSLRLVGKHRRARVFLPEGVGLDDERALRAAIEATIPPLALADYAVAVEEKDGAAARATVVGAGSAAEVAAEDAVSPSFAGASYQMVSWYHFFEAPLDDGAVDAVVASLAAEWRGLGVVGRAYAAPEGINAQLAVPAPSLDALAAGHARRFAKLGAAAPPLNYDERVSPADFAARPPFKALHVRRRERVVADDGGADGLDLRDCGDELAPDAWHAALGGDFGAGDGSGGGDAPVVLDVRNHYESAVGTFAGATALGTETFKD</sequence>
<dbReference type="InterPro" id="IPR040503">
    <property type="entry name" value="TRHO_N"/>
</dbReference>
<dbReference type="Pfam" id="PF24764">
    <property type="entry name" value="rva_4"/>
    <property type="match status" value="1"/>
</dbReference>
<dbReference type="AlphaFoldDB" id="F0YRA7"/>
<organism evidence="4">
    <name type="scientific">Aureococcus anophagefferens</name>
    <name type="common">Harmful bloom alga</name>
    <dbReference type="NCBI Taxonomy" id="44056"/>
    <lineage>
        <taxon>Eukaryota</taxon>
        <taxon>Sar</taxon>
        <taxon>Stramenopiles</taxon>
        <taxon>Ochrophyta</taxon>
        <taxon>Pelagophyceae</taxon>
        <taxon>Pelagomonadales</taxon>
        <taxon>Pelagomonadaceae</taxon>
        <taxon>Aureococcus</taxon>
    </lineage>
</organism>
<feature type="non-terminal residue" evidence="3">
    <location>
        <position position="550"/>
    </location>
</feature>
<gene>
    <name evidence="3" type="ORF">AURANDRAFT_72862</name>
</gene>
<dbReference type="RefSeq" id="XP_009042949.1">
    <property type="nucleotide sequence ID" value="XM_009044701.1"/>
</dbReference>
<feature type="domain" description="Integrase core" evidence="2">
    <location>
        <begin position="29"/>
        <end position="97"/>
    </location>
</feature>
<dbReference type="OrthoDB" id="25002at2759"/>
<keyword evidence="4" id="KW-1185">Reference proteome</keyword>
<dbReference type="EMBL" id="GL833600">
    <property type="protein sequence ID" value="EGB02352.1"/>
    <property type="molecule type" value="Genomic_DNA"/>
</dbReference>
<dbReference type="Pfam" id="PF17773">
    <property type="entry name" value="UPF0176_N"/>
    <property type="match status" value="1"/>
</dbReference>
<dbReference type="KEGG" id="aaf:AURANDRAFT_72862"/>